<comment type="caution">
    <text evidence="3">The sequence shown here is derived from an EMBL/GenBank/DDBJ whole genome shotgun (WGS) entry which is preliminary data.</text>
</comment>
<accession>A0ABN2HDY0</accession>
<dbReference type="EMBL" id="BAAANY010000014">
    <property type="protein sequence ID" value="GAA1685973.1"/>
    <property type="molecule type" value="Genomic_DNA"/>
</dbReference>
<proteinExistence type="inferred from homology"/>
<dbReference type="Gene3D" id="3.40.50.720">
    <property type="entry name" value="NAD(P)-binding Rossmann-like Domain"/>
    <property type="match status" value="1"/>
</dbReference>
<dbReference type="Proteomes" id="UP001500618">
    <property type="component" value="Unassembled WGS sequence"/>
</dbReference>
<dbReference type="PANTHER" id="PTHR43477:SF1">
    <property type="entry name" value="DIHYDROANTICAPSIN 7-DEHYDROGENASE"/>
    <property type="match status" value="1"/>
</dbReference>
<dbReference type="Pfam" id="PF13561">
    <property type="entry name" value="adh_short_C2"/>
    <property type="match status" value="1"/>
</dbReference>
<dbReference type="SUPFAM" id="SSF51735">
    <property type="entry name" value="NAD(P)-binding Rossmann-fold domains"/>
    <property type="match status" value="1"/>
</dbReference>
<keyword evidence="4" id="KW-1185">Reference proteome</keyword>
<dbReference type="PANTHER" id="PTHR43477">
    <property type="entry name" value="DIHYDROANTICAPSIN 7-DEHYDROGENASE"/>
    <property type="match status" value="1"/>
</dbReference>
<protein>
    <submittedName>
        <fullName evidence="3">Glucose 1-dehydrogenase</fullName>
    </submittedName>
</protein>
<dbReference type="InterPro" id="IPR036291">
    <property type="entry name" value="NAD(P)-bd_dom_sf"/>
</dbReference>
<dbReference type="CDD" id="cd05233">
    <property type="entry name" value="SDR_c"/>
    <property type="match status" value="1"/>
</dbReference>
<evidence type="ECO:0000313" key="3">
    <source>
        <dbReference type="EMBL" id="GAA1685973.1"/>
    </source>
</evidence>
<dbReference type="InterPro" id="IPR002347">
    <property type="entry name" value="SDR_fam"/>
</dbReference>
<dbReference type="InterPro" id="IPR051122">
    <property type="entry name" value="SDR_DHRS6-like"/>
</dbReference>
<dbReference type="RefSeq" id="WP_344311665.1">
    <property type="nucleotide sequence ID" value="NZ_BAAANY010000014.1"/>
</dbReference>
<evidence type="ECO:0000256" key="1">
    <source>
        <dbReference type="ARBA" id="ARBA00006484"/>
    </source>
</evidence>
<name>A0ABN2HDY0_9ACTN</name>
<reference evidence="3 4" key="1">
    <citation type="journal article" date="2019" name="Int. J. Syst. Evol. Microbiol.">
        <title>The Global Catalogue of Microorganisms (GCM) 10K type strain sequencing project: providing services to taxonomists for standard genome sequencing and annotation.</title>
        <authorList>
            <consortium name="The Broad Institute Genomics Platform"/>
            <consortium name="The Broad Institute Genome Sequencing Center for Infectious Disease"/>
            <person name="Wu L."/>
            <person name="Ma J."/>
        </authorList>
    </citation>
    <scope>NUCLEOTIDE SEQUENCE [LARGE SCALE GENOMIC DNA]</scope>
    <source>
        <strain evidence="3 4">JCM 14718</strain>
    </source>
</reference>
<organism evidence="3 4">
    <name type="scientific">Fodinicola feengrottensis</name>
    <dbReference type="NCBI Taxonomy" id="435914"/>
    <lineage>
        <taxon>Bacteria</taxon>
        <taxon>Bacillati</taxon>
        <taxon>Actinomycetota</taxon>
        <taxon>Actinomycetes</taxon>
        <taxon>Mycobacteriales</taxon>
        <taxon>Fodinicola</taxon>
    </lineage>
</organism>
<evidence type="ECO:0000313" key="4">
    <source>
        <dbReference type="Proteomes" id="UP001500618"/>
    </source>
</evidence>
<comment type="similarity">
    <text evidence="1">Belongs to the short-chain dehydrogenases/reductases (SDR) family.</text>
</comment>
<keyword evidence="2" id="KW-0560">Oxidoreductase</keyword>
<gene>
    <name evidence="3" type="ORF">GCM10009765_39060</name>
</gene>
<dbReference type="PRINTS" id="PR00081">
    <property type="entry name" value="GDHRDH"/>
</dbReference>
<sequence>MGDERTAVVVGAGGDIGGACARELALSHDIVVCVDRNQERAKAIARAIPGRAKVVVADATDIGFAGSVTAAVENVRSVVHAIAYEEQSPAETITRDSIERSLAVGPVAALLTFRELLVKERLTAGASLVAIGSLHASMPFAGCVGYNAAHGALAQVVRSLAHEWADRRIRVNAVVPGWIRTQGETDLYGDEFLDSVASALPFGRFGTPADVASTVGFLCSDKAAYVSGSFFTVDGGLGASLARLPQGPPT</sequence>
<evidence type="ECO:0000256" key="2">
    <source>
        <dbReference type="ARBA" id="ARBA00023002"/>
    </source>
</evidence>